<keyword evidence="3" id="KW-1185">Reference proteome</keyword>
<evidence type="ECO:0000313" key="3">
    <source>
        <dbReference type="Proteomes" id="UP000054662"/>
    </source>
</evidence>
<feature type="transmembrane region" description="Helical" evidence="1">
    <location>
        <begin position="226"/>
        <end position="255"/>
    </location>
</feature>
<reference evidence="2 3" key="1">
    <citation type="submission" date="2015-11" db="EMBL/GenBank/DDBJ databases">
        <title>Genomic analysis of 38 Legionella species identifies large and diverse effector repertoires.</title>
        <authorList>
            <person name="Burstein D."/>
            <person name="Amaro F."/>
            <person name="Zusman T."/>
            <person name="Lifshitz Z."/>
            <person name="Cohen O."/>
            <person name="Gilbert J.A."/>
            <person name="Pupko T."/>
            <person name="Shuman H.A."/>
            <person name="Segal G."/>
        </authorList>
    </citation>
    <scope>NUCLEOTIDE SEQUENCE [LARGE SCALE GENOMIC DNA]</scope>
    <source>
        <strain evidence="2 3">ATCC 49508</strain>
    </source>
</reference>
<feature type="transmembrane region" description="Helical" evidence="1">
    <location>
        <begin position="198"/>
        <end position="220"/>
    </location>
</feature>
<proteinExistence type="predicted"/>
<organism evidence="2 3">
    <name type="scientific">Legionella worsleiensis</name>
    <dbReference type="NCBI Taxonomy" id="45076"/>
    <lineage>
        <taxon>Bacteria</taxon>
        <taxon>Pseudomonadati</taxon>
        <taxon>Pseudomonadota</taxon>
        <taxon>Gammaproteobacteria</taxon>
        <taxon>Legionellales</taxon>
        <taxon>Legionellaceae</taxon>
        <taxon>Legionella</taxon>
    </lineage>
</organism>
<accession>A0A0W1AF00</accession>
<feature type="transmembrane region" description="Helical" evidence="1">
    <location>
        <begin position="289"/>
        <end position="313"/>
    </location>
</feature>
<dbReference type="Proteomes" id="UP000054662">
    <property type="component" value="Unassembled WGS sequence"/>
</dbReference>
<feature type="transmembrane region" description="Helical" evidence="1">
    <location>
        <begin position="333"/>
        <end position="352"/>
    </location>
</feature>
<gene>
    <name evidence="2" type="ORF">Lwor_1378</name>
</gene>
<dbReference type="AlphaFoldDB" id="A0A0W1AF00"/>
<name>A0A0W1AF00_9GAMM</name>
<feature type="transmembrane region" description="Helical" evidence="1">
    <location>
        <begin position="402"/>
        <end position="425"/>
    </location>
</feature>
<evidence type="ECO:0000256" key="1">
    <source>
        <dbReference type="SAM" id="Phobius"/>
    </source>
</evidence>
<feature type="transmembrane region" description="Helical" evidence="1">
    <location>
        <begin position="21"/>
        <end position="39"/>
    </location>
</feature>
<dbReference type="EMBL" id="LNZC01000012">
    <property type="protein sequence ID" value="KTD79864.1"/>
    <property type="molecule type" value="Genomic_DNA"/>
</dbReference>
<sequence length="659" mass="75494">MNKDIAMKLKKSLIDLKKIPLNLALLLLTFGASIILGFLSFSGMYALFPVLYLAGAAFGLSVLYEGEIYLQNIKGAFNKWFKKNYLENLLAKEYLLTHLKEYSTDEKAPQFFKDYLAQLKLLRAFGTKKLDAKSKENKRQVEKTLKDMEHWFAQQLFAHEKNPDDHESPYAAELKIWLAEHHQSDYQKKLEQRSLRYTLVKGFSVLAGIFMGLGSTYLIVEAFAVIPFFAAIPFALWPMIIVPMAVIAGAAYAMLTFNAITDLINNNTVVKWYNKIREDLSKGLSLRNVFIASTALFLVSLALALTICTAGTWWTIATNARPLFDWMKKMPTFIMGVINPVVTGLSAVFFNIQNSSESLEMVEKASQSKTNPFKTVYDYLVNGFDKLRQKEHWLQIINPFRIILKLTVTPILVLFFLGHLLSIALTSDRMPGVPQIISMLIAIICEGFEDAHYFLPHETSKNEPELDELLHDRLHGEDGHDHNTDIPTRVIKTLALPLYALAALWDCKASQLNESQQNEPADSLVENQKSRKPMVLSFTQAWNKQRGIGKEHSIELPPQETRPSKNWQEEHAVARIEQFKTKHLQNVWVDKDKAQEKMKKLEQLQHNIRHPQNGESLEQLLNAAQNQPVYNQHRLFAQHHAKTQTQEFIEELPQRIRIC</sequence>
<feature type="transmembrane region" description="Helical" evidence="1">
    <location>
        <begin position="45"/>
        <end position="64"/>
    </location>
</feature>
<dbReference type="STRING" id="45076.Lwor_1378"/>
<keyword evidence="1" id="KW-0812">Transmembrane</keyword>
<keyword evidence="1" id="KW-0472">Membrane</keyword>
<protein>
    <submittedName>
        <fullName evidence="2">Uncharacterized protein</fullName>
    </submittedName>
</protein>
<keyword evidence="1" id="KW-1133">Transmembrane helix</keyword>
<dbReference type="PATRIC" id="fig|45076.6.peg.1502"/>
<evidence type="ECO:0000313" key="2">
    <source>
        <dbReference type="EMBL" id="KTD79864.1"/>
    </source>
</evidence>
<comment type="caution">
    <text evidence="2">The sequence shown here is derived from an EMBL/GenBank/DDBJ whole genome shotgun (WGS) entry which is preliminary data.</text>
</comment>